<dbReference type="EMBL" id="JANPWB010000007">
    <property type="protein sequence ID" value="KAJ1173596.1"/>
    <property type="molecule type" value="Genomic_DNA"/>
</dbReference>
<reference evidence="1" key="1">
    <citation type="journal article" date="2022" name="bioRxiv">
        <title>Sequencing and chromosome-scale assembly of the giantPleurodeles waltlgenome.</title>
        <authorList>
            <person name="Brown T."/>
            <person name="Elewa A."/>
            <person name="Iarovenko S."/>
            <person name="Subramanian E."/>
            <person name="Araus A.J."/>
            <person name="Petzold A."/>
            <person name="Susuki M."/>
            <person name="Suzuki K.-i.T."/>
            <person name="Hayashi T."/>
            <person name="Toyoda A."/>
            <person name="Oliveira C."/>
            <person name="Osipova E."/>
            <person name="Leigh N.D."/>
            <person name="Simon A."/>
            <person name="Yun M.H."/>
        </authorList>
    </citation>
    <scope>NUCLEOTIDE SEQUENCE</scope>
    <source>
        <strain evidence="1">20211129_DDA</strain>
        <tissue evidence="1">Liver</tissue>
    </source>
</reference>
<protein>
    <submittedName>
        <fullName evidence="1">Uncharacterized protein</fullName>
    </submittedName>
</protein>
<name>A0AAV7TAZ4_PLEWA</name>
<evidence type="ECO:0000313" key="2">
    <source>
        <dbReference type="Proteomes" id="UP001066276"/>
    </source>
</evidence>
<gene>
    <name evidence="1" type="ORF">NDU88_005426</name>
</gene>
<comment type="caution">
    <text evidence="1">The sequence shown here is derived from an EMBL/GenBank/DDBJ whole genome shotgun (WGS) entry which is preliminary data.</text>
</comment>
<accession>A0AAV7TAZ4</accession>
<proteinExistence type="predicted"/>
<sequence length="137" mass="15111">MGHHKQTDAQGNTMEQYTTPVPLPQCVARTKVSGDDMRMPLNPEEPSRAELLAAIQGSRVVLESKIETVVVEVNLLQADLRKVSNKGCGTQGEVSIGVEGQQYIAVGRTINMLTWDVRGLKSYTTRYRVRALISKKA</sequence>
<dbReference type="Proteomes" id="UP001066276">
    <property type="component" value="Chromosome 4_1"/>
</dbReference>
<evidence type="ECO:0000313" key="1">
    <source>
        <dbReference type="EMBL" id="KAJ1173596.1"/>
    </source>
</evidence>
<organism evidence="1 2">
    <name type="scientific">Pleurodeles waltl</name>
    <name type="common">Iberian ribbed newt</name>
    <dbReference type="NCBI Taxonomy" id="8319"/>
    <lineage>
        <taxon>Eukaryota</taxon>
        <taxon>Metazoa</taxon>
        <taxon>Chordata</taxon>
        <taxon>Craniata</taxon>
        <taxon>Vertebrata</taxon>
        <taxon>Euteleostomi</taxon>
        <taxon>Amphibia</taxon>
        <taxon>Batrachia</taxon>
        <taxon>Caudata</taxon>
        <taxon>Salamandroidea</taxon>
        <taxon>Salamandridae</taxon>
        <taxon>Pleurodelinae</taxon>
        <taxon>Pleurodeles</taxon>
    </lineage>
</organism>
<keyword evidence="2" id="KW-1185">Reference proteome</keyword>
<dbReference type="AlphaFoldDB" id="A0AAV7TAZ4"/>